<dbReference type="Gene3D" id="1.10.10.10">
    <property type="entry name" value="Winged helix-like DNA-binding domain superfamily/Winged helix DNA-binding domain"/>
    <property type="match status" value="1"/>
</dbReference>
<dbReference type="RefSeq" id="WP_193932572.1">
    <property type="nucleotide sequence ID" value="NZ_CAWPMZ010000062.1"/>
</dbReference>
<proteinExistence type="predicted"/>
<dbReference type="InterPro" id="IPR000792">
    <property type="entry name" value="Tscrpt_reg_LuxR_C"/>
</dbReference>
<feature type="domain" description="HTH luxR-type" evidence="1">
    <location>
        <begin position="3"/>
        <end position="68"/>
    </location>
</feature>
<dbReference type="Proteomes" id="UP000651156">
    <property type="component" value="Unassembled WGS sequence"/>
</dbReference>
<dbReference type="PROSITE" id="PS50043">
    <property type="entry name" value="HTH_LUXR_2"/>
    <property type="match status" value="1"/>
</dbReference>
<organism evidence="2 3">
    <name type="scientific">Gloeocapsopsis crepidinum LEGE 06123</name>
    <dbReference type="NCBI Taxonomy" id="588587"/>
    <lineage>
        <taxon>Bacteria</taxon>
        <taxon>Bacillati</taxon>
        <taxon>Cyanobacteriota</taxon>
        <taxon>Cyanophyceae</taxon>
        <taxon>Oscillatoriophycideae</taxon>
        <taxon>Chroococcales</taxon>
        <taxon>Chroococcaceae</taxon>
        <taxon>Gloeocapsopsis</taxon>
    </lineage>
</organism>
<name>A0ABR9UT11_9CHRO</name>
<comment type="caution">
    <text evidence="2">The sequence shown here is derived from an EMBL/GenBank/DDBJ whole genome shotgun (WGS) entry which is preliminary data.</text>
</comment>
<dbReference type="Pfam" id="PF00196">
    <property type="entry name" value="GerE"/>
    <property type="match status" value="1"/>
</dbReference>
<sequence>MLTEETLSALSSIERRIVRLTYADYNVAEIAVQMGCSVHNIHYHLKKVYQKFGVANKRELRVYLRESNPKIAYRSSVVDPDLASVSYRDTLFYKQKRVRIVNAVYQLKFKCDRVWIGSKREWQRELDQIIAVILQELN</sequence>
<reference evidence="2 3" key="1">
    <citation type="submission" date="2020-10" db="EMBL/GenBank/DDBJ databases">
        <authorList>
            <person name="Castelo-Branco R."/>
            <person name="Eusebio N."/>
            <person name="Adriana R."/>
            <person name="Vieira A."/>
            <person name="Brugerolle De Fraissinette N."/>
            <person name="Rezende De Castro R."/>
            <person name="Schneider M.P."/>
            <person name="Vasconcelos V."/>
            <person name="Leao P.N."/>
        </authorList>
    </citation>
    <scope>NUCLEOTIDE SEQUENCE [LARGE SCALE GENOMIC DNA]</scope>
    <source>
        <strain evidence="2 3">LEGE 06123</strain>
    </source>
</reference>
<accession>A0ABR9UT11</accession>
<evidence type="ECO:0000313" key="3">
    <source>
        <dbReference type="Proteomes" id="UP000651156"/>
    </source>
</evidence>
<dbReference type="InterPro" id="IPR016032">
    <property type="entry name" value="Sig_transdc_resp-reg_C-effctor"/>
</dbReference>
<dbReference type="InterPro" id="IPR036388">
    <property type="entry name" value="WH-like_DNA-bd_sf"/>
</dbReference>
<evidence type="ECO:0000259" key="1">
    <source>
        <dbReference type="PROSITE" id="PS50043"/>
    </source>
</evidence>
<dbReference type="SMART" id="SM00421">
    <property type="entry name" value="HTH_LUXR"/>
    <property type="match status" value="1"/>
</dbReference>
<dbReference type="EMBL" id="JADEWN010000032">
    <property type="protein sequence ID" value="MBE9191430.1"/>
    <property type="molecule type" value="Genomic_DNA"/>
</dbReference>
<evidence type="ECO:0000313" key="2">
    <source>
        <dbReference type="EMBL" id="MBE9191430.1"/>
    </source>
</evidence>
<gene>
    <name evidence="2" type="ORF">IQ230_13950</name>
</gene>
<dbReference type="SUPFAM" id="SSF46894">
    <property type="entry name" value="C-terminal effector domain of the bipartite response regulators"/>
    <property type="match status" value="1"/>
</dbReference>
<protein>
    <recommendedName>
        <fullName evidence="1">HTH luxR-type domain-containing protein</fullName>
    </recommendedName>
</protein>
<keyword evidence="3" id="KW-1185">Reference proteome</keyword>